<feature type="compositionally biased region" description="Polar residues" evidence="1">
    <location>
        <begin position="25"/>
        <end position="42"/>
    </location>
</feature>
<dbReference type="EMBL" id="VZRT01002618">
    <property type="protein sequence ID" value="NWW38680.1"/>
    <property type="molecule type" value="Genomic_DNA"/>
</dbReference>
<feature type="domain" description="PEHE" evidence="2">
    <location>
        <begin position="884"/>
        <end position="945"/>
    </location>
</feature>
<dbReference type="InterPro" id="IPR029332">
    <property type="entry name" value="PEHE_dom"/>
</dbReference>
<name>A0A7K6MNK6_PANBI</name>
<feature type="region of interest" description="Disordered" evidence="1">
    <location>
        <begin position="250"/>
        <end position="282"/>
    </location>
</feature>
<dbReference type="AlphaFoldDB" id="A0A7K6MNK6"/>
<feature type="region of interest" description="Disordered" evidence="1">
    <location>
        <begin position="755"/>
        <end position="834"/>
    </location>
</feature>
<organism evidence="3 4">
    <name type="scientific">Panurus biarmicus</name>
    <name type="common">Bearded tit</name>
    <dbReference type="NCBI Taxonomy" id="181101"/>
    <lineage>
        <taxon>Eukaryota</taxon>
        <taxon>Metazoa</taxon>
        <taxon>Chordata</taxon>
        <taxon>Craniata</taxon>
        <taxon>Vertebrata</taxon>
        <taxon>Euteleostomi</taxon>
        <taxon>Archelosauria</taxon>
        <taxon>Archosauria</taxon>
        <taxon>Dinosauria</taxon>
        <taxon>Saurischia</taxon>
        <taxon>Theropoda</taxon>
        <taxon>Coelurosauria</taxon>
        <taxon>Aves</taxon>
        <taxon>Neognathae</taxon>
        <taxon>Neoaves</taxon>
        <taxon>Telluraves</taxon>
        <taxon>Australaves</taxon>
        <taxon>Passeriformes</taxon>
        <taxon>Sylvioidea</taxon>
        <taxon>Sylviidae</taxon>
        <taxon>Sylviidae incertae sedis</taxon>
        <taxon>Panurus</taxon>
    </lineage>
</organism>
<reference evidence="3 4" key="1">
    <citation type="submission" date="2019-09" db="EMBL/GenBank/DDBJ databases">
        <title>Bird 10,000 Genomes (B10K) Project - Family phase.</title>
        <authorList>
            <person name="Zhang G."/>
        </authorList>
    </citation>
    <scope>NUCLEOTIDE SEQUENCE [LARGE SCALE GENOMIC DNA]</scope>
    <source>
        <strain evidence="3">B10K-DU-030-18</strain>
    </source>
</reference>
<feature type="region of interest" description="Disordered" evidence="1">
    <location>
        <begin position="23"/>
        <end position="43"/>
    </location>
</feature>
<dbReference type="SMART" id="SM01300">
    <property type="entry name" value="PEHE"/>
    <property type="match status" value="1"/>
</dbReference>
<dbReference type="GO" id="GO:0044545">
    <property type="term" value="C:NSL complex"/>
    <property type="evidence" value="ECO:0007669"/>
    <property type="project" value="TreeGrafter"/>
</dbReference>
<dbReference type="PANTHER" id="PTHR22443:SF14">
    <property type="entry name" value="KAT8 REGULATORY NSL COMPLEX SUBUNIT 1"/>
    <property type="match status" value="1"/>
</dbReference>
<evidence type="ECO:0000313" key="3">
    <source>
        <dbReference type="EMBL" id="NWW38680.1"/>
    </source>
</evidence>
<feature type="compositionally biased region" description="Low complexity" evidence="1">
    <location>
        <begin position="816"/>
        <end position="834"/>
    </location>
</feature>
<evidence type="ECO:0000313" key="4">
    <source>
        <dbReference type="Proteomes" id="UP000545574"/>
    </source>
</evidence>
<evidence type="ECO:0000256" key="1">
    <source>
        <dbReference type="SAM" id="MobiDB-lite"/>
    </source>
</evidence>
<feature type="compositionally biased region" description="Basic residues" evidence="1">
    <location>
        <begin position="697"/>
        <end position="707"/>
    </location>
</feature>
<dbReference type="GO" id="GO:0035035">
    <property type="term" value="F:histone acetyltransferase binding"/>
    <property type="evidence" value="ECO:0007669"/>
    <property type="project" value="TreeGrafter"/>
</dbReference>
<evidence type="ECO:0000259" key="2">
    <source>
        <dbReference type="PROSITE" id="PS52052"/>
    </source>
</evidence>
<feature type="region of interest" description="Disordered" evidence="1">
    <location>
        <begin position="400"/>
        <end position="430"/>
    </location>
</feature>
<dbReference type="PROSITE" id="PS52052">
    <property type="entry name" value="PEHE"/>
    <property type="match status" value="1"/>
</dbReference>
<dbReference type="Pfam" id="PF15275">
    <property type="entry name" value="PEHE"/>
    <property type="match status" value="1"/>
</dbReference>
<comment type="caution">
    <text evidence="3">The sequence shown here is derived from an EMBL/GenBank/DDBJ whole genome shotgun (WGS) entry which is preliminary data.</text>
</comment>
<protein>
    <submittedName>
        <fullName evidence="3">KANL1 protein</fullName>
    </submittedName>
</protein>
<feature type="non-terminal residue" evidence="3">
    <location>
        <position position="945"/>
    </location>
</feature>
<accession>A0A7K6MNK6</accession>
<feature type="compositionally biased region" description="Low complexity" evidence="1">
    <location>
        <begin position="403"/>
        <end position="414"/>
    </location>
</feature>
<gene>
    <name evidence="3" type="primary">Kansl1</name>
    <name evidence="3" type="ORF">PANBIA_R03927</name>
</gene>
<feature type="region of interest" description="Disordered" evidence="1">
    <location>
        <begin position="161"/>
        <end position="181"/>
    </location>
</feature>
<proteinExistence type="predicted"/>
<feature type="region of interest" description="Disordered" evidence="1">
    <location>
        <begin position="696"/>
        <end position="720"/>
    </location>
</feature>
<sequence length="945" mass="102460">MAAMAPALTDAAAEAHHIRFKLAPPSSTLSPGSAESNGNASNILLAANGTKRKALAPEDPGLDFRNSPTKEELGKLQPLVASYLCSDVTSVSSKEPLKLQGVFNKQTVLKSHSLLSQSFLKTSDLLGRQPVLEFTLENLKTMSANSQPPLPQAPVNGLAKKLAKTTNSDHENSSSLNGGKCAPPAALQAVDCNTGGSELGDLKTGLTNCTLPHRSLDAEHAAPFSNNSAANKSCPSSAEQQPWVLEGGAEARLPAGPGRSGPGSTKPEEQKPSVLAGAHSALDSEMRTRALLRRQADIESRARRLQKRLQVVQAKQVERHIQQQLGGFLEKTLSKLPALDPLRHRSQLMLTRKAEAALRKAASETVTSEGLSNFLKSDSISEELERFTASGMANLRCSEQAFDSDVTDSSSGGESDVEEEELTKADPEQPHVPLRRRAEWRWAADRAAIVSRWNWLQAHVSDLEYRIRQQTDIYKQIRANKGLIVLGEASAPDPAVDDSSRPVRAEVKLEPGAERLSVSGSQPLENVGVCAANTPESHPAKPCGAPRPVNGVINSLQPGLAEHAQGDGQEAEELLHKRQRLAPADGTCVAARTRPVLGCKKRRLVRPSTIVPLSKKAHRGSLARCSCDVNPSCALCGSRSPSTLDMQYDAPLLERLSQLDSCIHPVLSFPDDVPTSLHFQSMLKSQWQNKPYEKTKAPKKLSLKHRAPVPPSLADPARKDRHKLVNSFFTAAKRSHQKAQADKAHRPPLDDFSAVAKAERAPERSAQPPAFDKKRLRDCSSERSEVLKHHTDVGGPSYLSAAVSPSPHSPIARQLSASSEGSAPASSAPQGTSGAATPHPFLTWFFLLQQPRRRRGESSFDINNIVIPMSVAATTRVEKLQYKEILTPSWREVDISALKANPEEDSEEVEDLSDSAFAARHGKCEEMERARWLWSTSVPPQRRGS</sequence>
<feature type="compositionally biased region" description="Basic and acidic residues" evidence="1">
    <location>
        <begin position="771"/>
        <end position="792"/>
    </location>
</feature>
<feature type="non-terminal residue" evidence="3">
    <location>
        <position position="1"/>
    </location>
</feature>
<dbReference type="PANTHER" id="PTHR22443">
    <property type="entry name" value="NON-SPECIFIC LETHAL 1, ISOFORM M"/>
    <property type="match status" value="1"/>
</dbReference>
<dbReference type="Proteomes" id="UP000545574">
    <property type="component" value="Unassembled WGS sequence"/>
</dbReference>
<keyword evidence="4" id="KW-1185">Reference proteome</keyword>
<dbReference type="InterPro" id="IPR026180">
    <property type="entry name" value="NSL1"/>
</dbReference>
<dbReference type="Gene3D" id="6.10.250.3170">
    <property type="match status" value="1"/>
</dbReference>